<sequence>MNTKIKKIKAFSRTTCSNMSSPPLPFPMDCLPFLNWSEDRFYYITEQAVVFQSLIAAMKLQPALDASLEAKAVKFLESVVKNDHYSSEAFLRSFASPSDISLTNFVQHIRVLISYTNRAIAKVTMKIVGSLILYCSSANRLALVKANLIPQIINTMNPQSLSFAEAVDIHINVMKSIQKSIWLATPDGLADNRIKHPDESQTINETILKQVLEPSKQYICYLCGKRYSIIDSEQSEEYMDFLAFLLTICPSYQPIMEFVLHMPVFLTIPSCLKFIESESSIWGFLLHMYNAQREWNKDRGEVRQRWKKVRRMLRMEGIEDVIEQRLRNDKNKLYGRCIVDQSIEWSNLQGLNLQKLE</sequence>
<evidence type="ECO:0000313" key="1">
    <source>
        <dbReference type="EMBL" id="KAK2952942.1"/>
    </source>
</evidence>
<name>A0ABQ9XKI6_9EUKA</name>
<proteinExistence type="predicted"/>
<accession>A0ABQ9XKI6</accession>
<organism evidence="1 2">
    <name type="scientific">Blattamonas nauphoetae</name>
    <dbReference type="NCBI Taxonomy" id="2049346"/>
    <lineage>
        <taxon>Eukaryota</taxon>
        <taxon>Metamonada</taxon>
        <taxon>Preaxostyla</taxon>
        <taxon>Oxymonadida</taxon>
        <taxon>Blattamonas</taxon>
    </lineage>
</organism>
<evidence type="ECO:0000313" key="2">
    <source>
        <dbReference type="Proteomes" id="UP001281761"/>
    </source>
</evidence>
<dbReference type="EMBL" id="JARBJD010000097">
    <property type="protein sequence ID" value="KAK2952942.1"/>
    <property type="molecule type" value="Genomic_DNA"/>
</dbReference>
<reference evidence="1 2" key="1">
    <citation type="journal article" date="2022" name="bioRxiv">
        <title>Genomics of Preaxostyla Flagellates Illuminates Evolutionary Transitions and the Path Towards Mitochondrial Loss.</title>
        <authorList>
            <person name="Novak L.V.F."/>
            <person name="Treitli S.C."/>
            <person name="Pyrih J."/>
            <person name="Halakuc P."/>
            <person name="Pipaliya S.V."/>
            <person name="Vacek V."/>
            <person name="Brzon O."/>
            <person name="Soukal P."/>
            <person name="Eme L."/>
            <person name="Dacks J.B."/>
            <person name="Karnkowska A."/>
            <person name="Elias M."/>
            <person name="Hampl V."/>
        </authorList>
    </citation>
    <scope>NUCLEOTIDE SEQUENCE [LARGE SCALE GENOMIC DNA]</scope>
    <source>
        <strain evidence="1">NAU3</strain>
        <tissue evidence="1">Gut</tissue>
    </source>
</reference>
<gene>
    <name evidence="1" type="ORF">BLNAU_12118</name>
</gene>
<keyword evidence="2" id="KW-1185">Reference proteome</keyword>
<protein>
    <submittedName>
        <fullName evidence="1">Uncharacterized protein</fullName>
    </submittedName>
</protein>
<dbReference type="Proteomes" id="UP001281761">
    <property type="component" value="Unassembled WGS sequence"/>
</dbReference>
<comment type="caution">
    <text evidence="1">The sequence shown here is derived from an EMBL/GenBank/DDBJ whole genome shotgun (WGS) entry which is preliminary data.</text>
</comment>